<dbReference type="GO" id="GO:0000712">
    <property type="term" value="P:resolution of meiotic recombination intermediates"/>
    <property type="evidence" value="ECO:0007669"/>
    <property type="project" value="TreeGrafter"/>
</dbReference>
<keyword evidence="4" id="KW-0378">Hydrolase</keyword>
<keyword evidence="1" id="KW-0540">Nuclease</keyword>
<organism evidence="6">
    <name type="scientific">Entomoneis paludosa</name>
    <dbReference type="NCBI Taxonomy" id="265537"/>
    <lineage>
        <taxon>Eukaryota</taxon>
        <taxon>Sar</taxon>
        <taxon>Stramenopiles</taxon>
        <taxon>Ochrophyta</taxon>
        <taxon>Bacillariophyta</taxon>
        <taxon>Bacillariophyceae</taxon>
        <taxon>Bacillariophycidae</taxon>
        <taxon>Entomoneidaceae</taxon>
        <taxon>Entomoneis</taxon>
    </lineage>
</organism>
<evidence type="ECO:0000256" key="5">
    <source>
        <dbReference type="ARBA" id="ARBA00023204"/>
    </source>
</evidence>
<keyword evidence="3" id="KW-0227">DNA damage</keyword>
<dbReference type="GO" id="GO:0003684">
    <property type="term" value="F:damaged DNA binding"/>
    <property type="evidence" value="ECO:0007669"/>
    <property type="project" value="TreeGrafter"/>
</dbReference>
<dbReference type="GO" id="GO:0000724">
    <property type="term" value="P:double-strand break repair via homologous recombination"/>
    <property type="evidence" value="ECO:0007669"/>
    <property type="project" value="TreeGrafter"/>
</dbReference>
<accession>A0A7S3DQ22</accession>
<dbReference type="PANTHER" id="PTHR10150">
    <property type="entry name" value="DNA REPAIR ENDONUCLEASE XPF"/>
    <property type="match status" value="1"/>
</dbReference>
<reference evidence="6" key="1">
    <citation type="submission" date="2021-01" db="EMBL/GenBank/DDBJ databases">
        <authorList>
            <person name="Corre E."/>
            <person name="Pelletier E."/>
            <person name="Niang G."/>
            <person name="Scheremetjew M."/>
            <person name="Finn R."/>
            <person name="Kale V."/>
            <person name="Holt S."/>
            <person name="Cochrane G."/>
            <person name="Meng A."/>
            <person name="Brown T."/>
            <person name="Cohen L."/>
        </authorList>
    </citation>
    <scope>NUCLEOTIDE SEQUENCE</scope>
    <source>
        <strain evidence="6">CCMP125</strain>
    </source>
</reference>
<dbReference type="GO" id="GO:1901255">
    <property type="term" value="P:nucleotide-excision repair involved in interstrand cross-link repair"/>
    <property type="evidence" value="ECO:0007669"/>
    <property type="project" value="TreeGrafter"/>
</dbReference>
<gene>
    <name evidence="6" type="ORF">APAL1065_LOCUS12364</name>
</gene>
<evidence type="ECO:0000256" key="2">
    <source>
        <dbReference type="ARBA" id="ARBA00022759"/>
    </source>
</evidence>
<name>A0A7S3DQ22_9STRA</name>
<dbReference type="GO" id="GO:0000110">
    <property type="term" value="C:nucleotide-excision repair factor 1 complex"/>
    <property type="evidence" value="ECO:0007669"/>
    <property type="project" value="TreeGrafter"/>
</dbReference>
<sequence length="130" mass="14688">MLRILWAKSPHETLRIFQDLKKNHKEVDVDKAVEVGRNESLDSLFQGPNVVSGKNDSTGEEEEDEVNEAARDVLLRLPGVTVQAARRIMEQVDSLAELADLSRDELRKIAGPVAGQKLFTFFRQEQSSRE</sequence>
<dbReference type="EMBL" id="HBHT01018437">
    <property type="protein sequence ID" value="CAD9966448.1"/>
    <property type="molecule type" value="Transcribed_RNA"/>
</dbReference>
<dbReference type="Gene3D" id="1.10.150.20">
    <property type="entry name" value="5' to 3' exonuclease, C-terminal subdomain"/>
    <property type="match status" value="1"/>
</dbReference>
<dbReference type="GO" id="GO:0003697">
    <property type="term" value="F:single-stranded DNA binding"/>
    <property type="evidence" value="ECO:0007669"/>
    <property type="project" value="TreeGrafter"/>
</dbReference>
<keyword evidence="2" id="KW-0255">Endonuclease</keyword>
<dbReference type="PANTHER" id="PTHR10150:SF0">
    <property type="entry name" value="DNA REPAIR ENDONUCLEASE XPF"/>
    <property type="match status" value="1"/>
</dbReference>
<dbReference type="InterPro" id="IPR010994">
    <property type="entry name" value="RuvA_2-like"/>
</dbReference>
<evidence type="ECO:0000313" key="6">
    <source>
        <dbReference type="EMBL" id="CAD9966448.1"/>
    </source>
</evidence>
<dbReference type="AlphaFoldDB" id="A0A7S3DQ22"/>
<protein>
    <submittedName>
        <fullName evidence="6">Uncharacterized protein</fullName>
    </submittedName>
</protein>
<dbReference type="GO" id="GO:0000014">
    <property type="term" value="F:single-stranded DNA endodeoxyribonuclease activity"/>
    <property type="evidence" value="ECO:0007669"/>
    <property type="project" value="TreeGrafter"/>
</dbReference>
<evidence type="ECO:0000256" key="1">
    <source>
        <dbReference type="ARBA" id="ARBA00022722"/>
    </source>
</evidence>
<dbReference type="SUPFAM" id="SSF47781">
    <property type="entry name" value="RuvA domain 2-like"/>
    <property type="match status" value="1"/>
</dbReference>
<evidence type="ECO:0000256" key="4">
    <source>
        <dbReference type="ARBA" id="ARBA00022801"/>
    </source>
</evidence>
<proteinExistence type="predicted"/>
<evidence type="ECO:0000256" key="3">
    <source>
        <dbReference type="ARBA" id="ARBA00022763"/>
    </source>
</evidence>
<keyword evidence="5" id="KW-0234">DNA repair</keyword>